<dbReference type="InterPro" id="IPR036852">
    <property type="entry name" value="Peptidase_S8/S53_dom_sf"/>
</dbReference>
<evidence type="ECO:0000259" key="8">
    <source>
        <dbReference type="Pfam" id="PF00082"/>
    </source>
</evidence>
<dbReference type="Gene3D" id="3.40.50.200">
    <property type="entry name" value="Peptidase S8/S53 domain"/>
    <property type="match status" value="1"/>
</dbReference>
<feature type="compositionally biased region" description="Basic and acidic residues" evidence="6">
    <location>
        <begin position="108"/>
        <end position="117"/>
    </location>
</feature>
<evidence type="ECO:0000313" key="9">
    <source>
        <dbReference type="EMBL" id="RBP52896.1"/>
    </source>
</evidence>
<evidence type="ECO:0000256" key="4">
    <source>
        <dbReference type="ARBA" id="ARBA00022825"/>
    </source>
</evidence>
<evidence type="ECO:0000256" key="7">
    <source>
        <dbReference type="SAM" id="SignalP"/>
    </source>
</evidence>
<dbReference type="PROSITE" id="PS51892">
    <property type="entry name" value="SUBTILASE"/>
    <property type="match status" value="1"/>
</dbReference>
<evidence type="ECO:0000256" key="3">
    <source>
        <dbReference type="ARBA" id="ARBA00022801"/>
    </source>
</evidence>
<reference evidence="9 10" key="1">
    <citation type="submission" date="2018-06" db="EMBL/GenBank/DDBJ databases">
        <title>Genomic Encyclopedia of Type Strains, Phase IV (KMG-IV): sequencing the most valuable type-strain genomes for metagenomic binning, comparative biology and taxonomic classification.</title>
        <authorList>
            <person name="Goeker M."/>
        </authorList>
    </citation>
    <scope>NUCLEOTIDE SEQUENCE [LARGE SCALE GENOMIC DNA]</scope>
    <source>
        <strain evidence="9 10">DSM 24032</strain>
    </source>
</reference>
<dbReference type="GO" id="GO:0006508">
    <property type="term" value="P:proteolysis"/>
    <property type="evidence" value="ECO:0007669"/>
    <property type="project" value="UniProtKB-KW"/>
</dbReference>
<evidence type="ECO:0000256" key="5">
    <source>
        <dbReference type="PROSITE-ProRule" id="PRU01240"/>
    </source>
</evidence>
<dbReference type="PANTHER" id="PTHR43806">
    <property type="entry name" value="PEPTIDASE S8"/>
    <property type="match status" value="1"/>
</dbReference>
<keyword evidence="3 5" id="KW-0378">Hydrolase</keyword>
<feature type="active site" description="Charge relay system" evidence="5">
    <location>
        <position position="290"/>
    </location>
</feature>
<comment type="caution">
    <text evidence="9">The sequence shown here is derived from an EMBL/GenBank/DDBJ whole genome shotgun (WGS) entry which is preliminary data.</text>
</comment>
<dbReference type="InterPro" id="IPR000209">
    <property type="entry name" value="Peptidase_S8/S53_dom"/>
</dbReference>
<keyword evidence="7" id="KW-0732">Signal</keyword>
<dbReference type="InterPro" id="IPR015500">
    <property type="entry name" value="Peptidase_S8_subtilisin-rel"/>
</dbReference>
<dbReference type="PANTHER" id="PTHR43806:SF11">
    <property type="entry name" value="CEREVISIN-RELATED"/>
    <property type="match status" value="1"/>
</dbReference>
<feature type="active site" description="Charge relay system" evidence="5">
    <location>
        <position position="332"/>
    </location>
</feature>
<name>A0A395JR22_9GAMM</name>
<evidence type="ECO:0000313" key="10">
    <source>
        <dbReference type="Proteomes" id="UP000253083"/>
    </source>
</evidence>
<organism evidence="9 10">
    <name type="scientific">Arenicella xantha</name>
    <dbReference type="NCBI Taxonomy" id="644221"/>
    <lineage>
        <taxon>Bacteria</taxon>
        <taxon>Pseudomonadati</taxon>
        <taxon>Pseudomonadota</taxon>
        <taxon>Gammaproteobacteria</taxon>
        <taxon>Arenicellales</taxon>
        <taxon>Arenicellaceae</taxon>
        <taxon>Arenicella</taxon>
    </lineage>
</organism>
<feature type="compositionally biased region" description="Polar residues" evidence="6">
    <location>
        <begin position="451"/>
        <end position="460"/>
    </location>
</feature>
<sequence length="679" mass="73394">MFKKGLQFTHPTLAAIRRLQPKIGLCLLATAMLNLPGIASADTPEPNEEPRKQLAEFLNATDAKYAKPMQTVDLRETQDPLNLIYSVELEKARPSTLVVDEISEKQITRGNRFEPKKQPKPNDSTGTRNKIDAELLALLKDKGEAHRDRVMISFASQVRVPRFPEPAANEPRKGKANQQAMERTQALIRDLQEQRSKFYNPRYEMLKKYEIEVLQEFWLIDAMLVDMPLGALKALAKRPDTVFFGLNQTQYLPPAPDGNSNNDVQDGRAIIRSDPYFNLGLNGGYIGLLDTGVRDTHEVFSSPDNLDFLRDCIDGGANCRTGAITTTDIWPHGTSSAAIISGGSGVSAPHRGVTDITLDSFRVYPARGAGGSTRSASVNAFQQALAVLDRVIVGELQLGGDHWSDVSLAADAAFDAGAVVVSANGNVSNGPANIASPGNAHRGIGTGRTDLGSNVPSNDQIDGPTGDGRIKPDVQAPSVTETARGSGDSSYRTFSGTSGATPYAAGAAALLRNWLRRTSFSIDPGQVYAQLILSGQLTGPMDNNNGAGMLGLPVNGRASWGKTTVSKGDVIRIPVNVNGNNNVVVDAALWWPEGHEGPVLGNNAMIAGMFDNFHSDIDLRIIDPNGTLRGVSQNVNSVFERARATGTIQTGQWFIEIRGFDTWASNRPVYWATHVSRTR</sequence>
<dbReference type="InterPro" id="IPR023828">
    <property type="entry name" value="Peptidase_S8_Ser-AS"/>
</dbReference>
<evidence type="ECO:0000256" key="6">
    <source>
        <dbReference type="SAM" id="MobiDB-lite"/>
    </source>
</evidence>
<gene>
    <name evidence="9" type="ORF">DFR28_101280</name>
</gene>
<feature type="region of interest" description="Disordered" evidence="6">
    <location>
        <begin position="108"/>
        <end position="129"/>
    </location>
</feature>
<feature type="active site" description="Charge relay system" evidence="5">
    <location>
        <position position="498"/>
    </location>
</feature>
<dbReference type="EMBL" id="QNRT01000001">
    <property type="protein sequence ID" value="RBP52896.1"/>
    <property type="molecule type" value="Genomic_DNA"/>
</dbReference>
<protein>
    <submittedName>
        <fullName evidence="9">Subtilase family protein</fullName>
    </submittedName>
</protein>
<feature type="signal peptide" evidence="7">
    <location>
        <begin position="1"/>
        <end position="41"/>
    </location>
</feature>
<keyword evidence="4 5" id="KW-0720">Serine protease</keyword>
<dbReference type="SUPFAM" id="SSF52743">
    <property type="entry name" value="Subtilisin-like"/>
    <property type="match status" value="1"/>
</dbReference>
<dbReference type="PRINTS" id="PR00723">
    <property type="entry name" value="SUBTILISIN"/>
</dbReference>
<feature type="chain" id="PRO_5017267625" evidence="7">
    <location>
        <begin position="42"/>
        <end position="679"/>
    </location>
</feature>
<keyword evidence="2 5" id="KW-0645">Protease</keyword>
<proteinExistence type="inferred from homology"/>
<dbReference type="InterPro" id="IPR050131">
    <property type="entry name" value="Peptidase_S8_subtilisin-like"/>
</dbReference>
<accession>A0A395JR22</accession>
<dbReference type="AlphaFoldDB" id="A0A395JR22"/>
<feature type="compositionally biased region" description="Polar residues" evidence="6">
    <location>
        <begin position="477"/>
        <end position="493"/>
    </location>
</feature>
<dbReference type="OrthoDB" id="5749027at2"/>
<feature type="region of interest" description="Disordered" evidence="6">
    <location>
        <begin position="431"/>
        <end position="493"/>
    </location>
</feature>
<dbReference type="GO" id="GO:0004252">
    <property type="term" value="F:serine-type endopeptidase activity"/>
    <property type="evidence" value="ECO:0007669"/>
    <property type="project" value="UniProtKB-UniRule"/>
</dbReference>
<evidence type="ECO:0000256" key="1">
    <source>
        <dbReference type="ARBA" id="ARBA00011073"/>
    </source>
</evidence>
<dbReference type="InParanoid" id="A0A395JR22"/>
<keyword evidence="10" id="KW-1185">Reference proteome</keyword>
<feature type="domain" description="Peptidase S8/S53" evidence="8">
    <location>
        <begin position="283"/>
        <end position="513"/>
    </location>
</feature>
<dbReference type="Pfam" id="PF00082">
    <property type="entry name" value="Peptidase_S8"/>
    <property type="match status" value="1"/>
</dbReference>
<dbReference type="Proteomes" id="UP000253083">
    <property type="component" value="Unassembled WGS sequence"/>
</dbReference>
<evidence type="ECO:0000256" key="2">
    <source>
        <dbReference type="ARBA" id="ARBA00022670"/>
    </source>
</evidence>
<comment type="similarity">
    <text evidence="1 5">Belongs to the peptidase S8 family.</text>
</comment>
<dbReference type="PROSITE" id="PS00138">
    <property type="entry name" value="SUBTILASE_SER"/>
    <property type="match status" value="1"/>
</dbReference>